<comment type="caution">
    <text evidence="2">The sequence shown here is derived from an EMBL/GenBank/DDBJ whole genome shotgun (WGS) entry which is preliminary data.</text>
</comment>
<protein>
    <recommendedName>
        <fullName evidence="4">ABC-2 family transporter</fullName>
    </recommendedName>
</protein>
<accession>A0A543CGH6</accession>
<gene>
    <name evidence="2" type="ORF">FB559_1690</name>
</gene>
<feature type="transmembrane region" description="Helical" evidence="1">
    <location>
        <begin position="231"/>
        <end position="255"/>
    </location>
</feature>
<feature type="transmembrane region" description="Helical" evidence="1">
    <location>
        <begin position="61"/>
        <end position="83"/>
    </location>
</feature>
<keyword evidence="3" id="KW-1185">Reference proteome</keyword>
<dbReference type="Proteomes" id="UP000316096">
    <property type="component" value="Unassembled WGS sequence"/>
</dbReference>
<keyword evidence="1" id="KW-0812">Transmembrane</keyword>
<keyword evidence="1" id="KW-0472">Membrane</keyword>
<organism evidence="2 3">
    <name type="scientific">Actinoallomurus bryophytorum</name>
    <dbReference type="NCBI Taxonomy" id="1490222"/>
    <lineage>
        <taxon>Bacteria</taxon>
        <taxon>Bacillati</taxon>
        <taxon>Actinomycetota</taxon>
        <taxon>Actinomycetes</taxon>
        <taxon>Streptosporangiales</taxon>
        <taxon>Thermomonosporaceae</taxon>
        <taxon>Actinoallomurus</taxon>
    </lineage>
</organism>
<reference evidence="2 3" key="1">
    <citation type="submission" date="2019-06" db="EMBL/GenBank/DDBJ databases">
        <title>Sequencing the genomes of 1000 actinobacteria strains.</title>
        <authorList>
            <person name="Klenk H.-P."/>
        </authorList>
    </citation>
    <scope>NUCLEOTIDE SEQUENCE [LARGE SCALE GENOMIC DNA]</scope>
    <source>
        <strain evidence="2 3">DSM 102200</strain>
    </source>
</reference>
<feature type="transmembrane region" description="Helical" evidence="1">
    <location>
        <begin position="177"/>
        <end position="195"/>
    </location>
</feature>
<proteinExistence type="predicted"/>
<evidence type="ECO:0000313" key="2">
    <source>
        <dbReference type="EMBL" id="TQL96168.1"/>
    </source>
</evidence>
<keyword evidence="1" id="KW-1133">Transmembrane helix</keyword>
<dbReference type="AlphaFoldDB" id="A0A543CGH6"/>
<evidence type="ECO:0000256" key="1">
    <source>
        <dbReference type="SAM" id="Phobius"/>
    </source>
</evidence>
<dbReference type="OrthoDB" id="3297477at2"/>
<dbReference type="EMBL" id="VFOZ01000001">
    <property type="protein sequence ID" value="TQL96168.1"/>
    <property type="molecule type" value="Genomic_DNA"/>
</dbReference>
<sequence length="260" mass="27425">MSAARAALRAEWVKIRTVRSTVWVLLLTFVLCVGVALLFGLTLRNGFGRMDAEARANFDPVLAGFSGLTMGEIALVAFGVLLVGTEYTSGMIRASLVAVPRRGLFYGAKVLAGALTAAVFSLVTAFVTFFVAQAALGPHGVSLGAPGALRATLLAAAYLTLMCVFAMGVAAMARGTALPLGIMIPLLFLGSQGLGNVRRIRMVAQYLPDQVSVVMMRVVRPDPSFITYRGFGPWTGLGILILWAAAAVAGGYLVVRRRDA</sequence>
<feature type="transmembrane region" description="Helical" evidence="1">
    <location>
        <begin position="151"/>
        <end position="170"/>
    </location>
</feature>
<name>A0A543CGH6_9ACTN</name>
<evidence type="ECO:0008006" key="4">
    <source>
        <dbReference type="Google" id="ProtNLM"/>
    </source>
</evidence>
<dbReference type="Pfam" id="PF12730">
    <property type="entry name" value="ABC2_membrane_4"/>
    <property type="match status" value="1"/>
</dbReference>
<dbReference type="RefSeq" id="WP_141954993.1">
    <property type="nucleotide sequence ID" value="NZ_VFOZ01000001.1"/>
</dbReference>
<feature type="transmembrane region" description="Helical" evidence="1">
    <location>
        <begin position="104"/>
        <end position="131"/>
    </location>
</feature>
<evidence type="ECO:0000313" key="3">
    <source>
        <dbReference type="Proteomes" id="UP000316096"/>
    </source>
</evidence>
<feature type="transmembrane region" description="Helical" evidence="1">
    <location>
        <begin position="21"/>
        <end position="41"/>
    </location>
</feature>